<keyword evidence="3" id="KW-1185">Reference proteome</keyword>
<dbReference type="Pfam" id="PF14244">
    <property type="entry name" value="Retrotran_gag_3"/>
    <property type="match status" value="1"/>
</dbReference>
<organism evidence="2 3">
    <name type="scientific">Acer negundo</name>
    <name type="common">Box elder</name>
    <dbReference type="NCBI Taxonomy" id="4023"/>
    <lineage>
        <taxon>Eukaryota</taxon>
        <taxon>Viridiplantae</taxon>
        <taxon>Streptophyta</taxon>
        <taxon>Embryophyta</taxon>
        <taxon>Tracheophyta</taxon>
        <taxon>Spermatophyta</taxon>
        <taxon>Magnoliopsida</taxon>
        <taxon>eudicotyledons</taxon>
        <taxon>Gunneridae</taxon>
        <taxon>Pentapetalae</taxon>
        <taxon>rosids</taxon>
        <taxon>malvids</taxon>
        <taxon>Sapindales</taxon>
        <taxon>Sapindaceae</taxon>
        <taxon>Hippocastanoideae</taxon>
        <taxon>Acereae</taxon>
        <taxon>Acer</taxon>
    </lineage>
</organism>
<protein>
    <recommendedName>
        <fullName evidence="1">Retrotransposon Copia-like N-terminal domain-containing protein</fullName>
    </recommendedName>
</protein>
<dbReference type="Proteomes" id="UP001064489">
    <property type="component" value="Chromosome 2"/>
</dbReference>
<comment type="caution">
    <text evidence="2">The sequence shown here is derived from an EMBL/GenBank/DDBJ whole genome shotgun (WGS) entry which is preliminary data.</text>
</comment>
<dbReference type="AlphaFoldDB" id="A0AAD5IBU0"/>
<sequence length="92" mass="10271">MVEYLDITVRSNVQSDGVTTIRSDLTPIVSSGRVTSILMNGLNFASWSRALKLFIGGRGKVSYLLGKSFRSADGDPKVNQWDIDIDHYHILR</sequence>
<reference evidence="2" key="1">
    <citation type="journal article" date="2022" name="Plant J.">
        <title>Strategies of tolerance reflected in two North American maple genomes.</title>
        <authorList>
            <person name="McEvoy S.L."/>
            <person name="Sezen U.U."/>
            <person name="Trouern-Trend A."/>
            <person name="McMahon S.M."/>
            <person name="Schaberg P.G."/>
            <person name="Yang J."/>
            <person name="Wegrzyn J.L."/>
            <person name="Swenson N.G."/>
        </authorList>
    </citation>
    <scope>NUCLEOTIDE SEQUENCE</scope>
    <source>
        <strain evidence="2">91603</strain>
    </source>
</reference>
<gene>
    <name evidence="2" type="ORF">LWI28_003136</name>
</gene>
<feature type="domain" description="Retrotransposon Copia-like N-terminal" evidence="1">
    <location>
        <begin position="31"/>
        <end position="66"/>
    </location>
</feature>
<evidence type="ECO:0000313" key="2">
    <source>
        <dbReference type="EMBL" id="KAI9159905.1"/>
    </source>
</evidence>
<evidence type="ECO:0000313" key="3">
    <source>
        <dbReference type="Proteomes" id="UP001064489"/>
    </source>
</evidence>
<reference evidence="2" key="2">
    <citation type="submission" date="2023-02" db="EMBL/GenBank/DDBJ databases">
        <authorList>
            <person name="Swenson N.G."/>
            <person name="Wegrzyn J.L."/>
            <person name="Mcevoy S.L."/>
        </authorList>
    </citation>
    <scope>NUCLEOTIDE SEQUENCE</scope>
    <source>
        <strain evidence="2">91603</strain>
        <tissue evidence="2">Leaf</tissue>
    </source>
</reference>
<proteinExistence type="predicted"/>
<dbReference type="InterPro" id="IPR029472">
    <property type="entry name" value="Copia-like_N"/>
</dbReference>
<name>A0AAD5IBU0_ACENE</name>
<accession>A0AAD5IBU0</accession>
<dbReference type="EMBL" id="JAJSOW010000106">
    <property type="protein sequence ID" value="KAI9159905.1"/>
    <property type="molecule type" value="Genomic_DNA"/>
</dbReference>
<evidence type="ECO:0000259" key="1">
    <source>
        <dbReference type="Pfam" id="PF14244"/>
    </source>
</evidence>